<proteinExistence type="predicted"/>
<reference evidence="1" key="1">
    <citation type="submission" date="2023-04" db="EMBL/GenBank/DDBJ databases">
        <title>Ambrosiozyma monospora NBRC 10751.</title>
        <authorList>
            <person name="Ichikawa N."/>
            <person name="Sato H."/>
            <person name="Tonouchi N."/>
        </authorList>
    </citation>
    <scope>NUCLEOTIDE SEQUENCE</scope>
    <source>
        <strain evidence="1">NBRC 10751</strain>
    </source>
</reference>
<keyword evidence="2" id="KW-1185">Reference proteome</keyword>
<sequence>MVTLKPPGNPLATATSASTSQDDDKSQHYQELITKLKSPDCDLFTCLNYLQTHADNIGVQYYLCQHVERYPMSELRFFIPQFLQLLITVETESIALEEMMKQLCLQDVHFSLITFWHLQALLQELSMTPESIGFQTCKRMLNDLQYQLFDFSNSTQSQSQPHQNQHQHHNSTHSSNNSVTSPKNRSSFTSKRRGHKEFRENVMPSVILATSLLAGVTVPKATMYVEPIVKVQGRQLKSLVFEVVKDVKKSLTENLTKKNTKNNALLGKPHGDLTNGKNSIDGVGPGGANFKRSRSMYSRTTPTSPTGGLGSPIPGKKSEDLNFDMIDSYVDLNMPNLSRPSLTTKKSLQLGNSSSGNIISNSNGNSHITPSRAKNEVYSSSTPPSAQPSTDNVNALVSSMPNLHVSTTAPVASQSRTSEESITASIASANSYASSIRNSFDYRDSAEFDSIYGADEANDLNSIHVEKRQNVAKVPLSKQQEVKLLKSSYFKSETQFVIALQNISIRLSKVPKEARLSTLKAELSMLNNDLPCEVDIPQLLPKNKKGHLHRICKFCVNESAVLNSAERVPYLLLIEYLADDVDFDPETASNKLVLNKLETKGGGNDDTFKLTDKKKYRFDLAGQPISSSSTNLAAGANAAASISTTTTNSMSAALMMSSSSIRSPSSRGSSITPTQSPTQPHHNDIDDLDLGAVSVVKMTNKIQHKRMASTQLNFPPGSSASGSSSTGGAPSSATPNNSTLAGDNESSFEFLQESINNDEADSELAEQLRIASIMLTQLESSTPTLPNSQATQIKAKLVESMQAMQDSFGSGNHAKLPKNTEGLAGERKLSNDLKVAGNSYLGEDWNAKKRRIRMESPYGHLENWDLCSVIAKTGDDLTQEAFACQLIQTMARIWYKDHVKVWVKRMRIMVTSCNTGLVETITDALSVHSIKKSLTQQMIQNGELPRGQIANLKDHFIRAFGQPSSARYKRAQENFCISCAAYCVISYILQIKDRHNGNIMLDSEGHMIHIDFGFLLSNSPGSVGFEAAPFKFPQEYLDILGGPNSYYFQKFKKLMKSAFKSIRSNCEPLLSMVELMQRDSQLPCFKAGENTSVMMKQRLQLHLTDDEVDLFIENVLINKSIGSMYTRLYDQFQLITQGIYM</sequence>
<evidence type="ECO:0000313" key="2">
    <source>
        <dbReference type="Proteomes" id="UP001165064"/>
    </source>
</evidence>
<evidence type="ECO:0000313" key="1">
    <source>
        <dbReference type="EMBL" id="GME79340.1"/>
    </source>
</evidence>
<name>A0ACB5T2C8_AMBMO</name>
<accession>A0ACB5T2C8</accession>
<dbReference type="Proteomes" id="UP001165064">
    <property type="component" value="Unassembled WGS sequence"/>
</dbReference>
<dbReference type="EMBL" id="BSXS01002555">
    <property type="protein sequence ID" value="GME79340.1"/>
    <property type="molecule type" value="Genomic_DNA"/>
</dbReference>
<gene>
    <name evidence="1" type="ORF">Amon02_000389400</name>
</gene>
<protein>
    <submittedName>
        <fullName evidence="1">Unnamed protein product</fullName>
    </submittedName>
</protein>
<comment type="caution">
    <text evidence="1">The sequence shown here is derived from an EMBL/GenBank/DDBJ whole genome shotgun (WGS) entry which is preliminary data.</text>
</comment>
<organism evidence="1 2">
    <name type="scientific">Ambrosiozyma monospora</name>
    <name type="common">Yeast</name>
    <name type="synonym">Endomycopsis monosporus</name>
    <dbReference type="NCBI Taxonomy" id="43982"/>
    <lineage>
        <taxon>Eukaryota</taxon>
        <taxon>Fungi</taxon>
        <taxon>Dikarya</taxon>
        <taxon>Ascomycota</taxon>
        <taxon>Saccharomycotina</taxon>
        <taxon>Pichiomycetes</taxon>
        <taxon>Pichiales</taxon>
        <taxon>Pichiaceae</taxon>
        <taxon>Ambrosiozyma</taxon>
    </lineage>
</organism>